<comment type="caution">
    <text evidence="1">The sequence shown here is derived from an EMBL/GenBank/DDBJ whole genome shotgun (WGS) entry which is preliminary data.</text>
</comment>
<evidence type="ECO:0000313" key="2">
    <source>
        <dbReference type="Proteomes" id="UP001189429"/>
    </source>
</evidence>
<name>A0ABN9W831_9DINO</name>
<protein>
    <submittedName>
        <fullName evidence="1">Uncharacterized protein</fullName>
    </submittedName>
</protein>
<dbReference type="EMBL" id="CAUYUJ010018131">
    <property type="protein sequence ID" value="CAK0880907.1"/>
    <property type="molecule type" value="Genomic_DNA"/>
</dbReference>
<gene>
    <name evidence="1" type="ORF">PCOR1329_LOCUS63918</name>
</gene>
<sequence>MEQMAEGIHRIEQLAVFQLNHRNGFAPCGVEVYWTGAKLHSKHPRVDASNDFAKMMADLISALVLQLVQRAMTTTHGHPKRQVLLLDAGSRPQFLVELRSDIQIYETLKTTVFEGAQGFIGRSLLQHTAVPQMIKCLELEGWAATERTAVAIVLDAEVVQTTHRYTPVVKDEVAAPRDCRFESNAFKPVMKKSALHGDLLPLNLSAISSHKDADWYSPNAAGHFQPYVDIALCREASRENRLSLLDRRFCSRLITNELVFRRKGSVSWYWGLGSICGSMAVGWPVDEYGPRRYRVLPDRKRELFAILDLTEWEALPVVFASPLAQAVDVEVKRLPIQQQGPATEVAVKDAREHGDFTIILAGADEPRALMATCALQAFWDLPLSVLVQLCKLHDVDTADLSLVSVLTVLGWQFIPQCTDAKIIKMLERRALTFERVDSLEELIACEWVTDHFDKDTKDIVEQEIHASKQLRASRDHFVRDLRR</sequence>
<accession>A0ABN9W831</accession>
<proteinExistence type="predicted"/>
<reference evidence="1" key="1">
    <citation type="submission" date="2023-10" db="EMBL/GenBank/DDBJ databases">
        <authorList>
            <person name="Chen Y."/>
            <person name="Shah S."/>
            <person name="Dougan E. K."/>
            <person name="Thang M."/>
            <person name="Chan C."/>
        </authorList>
    </citation>
    <scope>NUCLEOTIDE SEQUENCE [LARGE SCALE GENOMIC DNA]</scope>
</reference>
<evidence type="ECO:0000313" key="1">
    <source>
        <dbReference type="EMBL" id="CAK0880907.1"/>
    </source>
</evidence>
<dbReference type="Proteomes" id="UP001189429">
    <property type="component" value="Unassembled WGS sequence"/>
</dbReference>
<keyword evidence="2" id="KW-1185">Reference proteome</keyword>
<feature type="non-terminal residue" evidence="1">
    <location>
        <position position="483"/>
    </location>
</feature>
<organism evidence="1 2">
    <name type="scientific">Prorocentrum cordatum</name>
    <dbReference type="NCBI Taxonomy" id="2364126"/>
    <lineage>
        <taxon>Eukaryota</taxon>
        <taxon>Sar</taxon>
        <taxon>Alveolata</taxon>
        <taxon>Dinophyceae</taxon>
        <taxon>Prorocentrales</taxon>
        <taxon>Prorocentraceae</taxon>
        <taxon>Prorocentrum</taxon>
    </lineage>
</organism>